<dbReference type="GeneID" id="108081850"/>
<feature type="region of interest" description="Disordered" evidence="5">
    <location>
        <begin position="434"/>
        <end position="598"/>
    </location>
</feature>
<dbReference type="InterPro" id="IPR041367">
    <property type="entry name" value="Znf-CCCH_4"/>
</dbReference>
<dbReference type="InterPro" id="IPR036855">
    <property type="entry name" value="Znf_CCCH_sf"/>
</dbReference>
<accession>A0ABM4GCC0</accession>
<feature type="compositionally biased region" description="Low complexity" evidence="5">
    <location>
        <begin position="485"/>
        <end position="511"/>
    </location>
</feature>
<name>A0ABM4GCC0_DROKI</name>
<keyword evidence="2 4" id="KW-0863">Zinc-finger</keyword>
<evidence type="ECO:0000256" key="2">
    <source>
        <dbReference type="ARBA" id="ARBA00022771"/>
    </source>
</evidence>
<feature type="compositionally biased region" description="Basic and acidic residues" evidence="5">
    <location>
        <begin position="581"/>
        <end position="591"/>
    </location>
</feature>
<dbReference type="RefSeq" id="XP_070140363.1">
    <property type="nucleotide sequence ID" value="XM_070284262.1"/>
</dbReference>
<evidence type="ECO:0000313" key="7">
    <source>
        <dbReference type="Proteomes" id="UP001652661"/>
    </source>
</evidence>
<keyword evidence="3 4" id="KW-0862">Zinc</keyword>
<feature type="compositionally biased region" description="Basic residues" evidence="5">
    <location>
        <begin position="561"/>
        <end position="579"/>
    </location>
</feature>
<feature type="compositionally biased region" description="Polar residues" evidence="5">
    <location>
        <begin position="396"/>
        <end position="409"/>
    </location>
</feature>
<organism evidence="7 8">
    <name type="scientific">Drosophila kikkawai</name>
    <name type="common">Fruit fly</name>
    <dbReference type="NCBI Taxonomy" id="30033"/>
    <lineage>
        <taxon>Eukaryota</taxon>
        <taxon>Metazoa</taxon>
        <taxon>Ecdysozoa</taxon>
        <taxon>Arthropoda</taxon>
        <taxon>Hexapoda</taxon>
        <taxon>Insecta</taxon>
        <taxon>Pterygota</taxon>
        <taxon>Neoptera</taxon>
        <taxon>Endopterygota</taxon>
        <taxon>Diptera</taxon>
        <taxon>Brachycera</taxon>
        <taxon>Muscomorpha</taxon>
        <taxon>Ephydroidea</taxon>
        <taxon>Drosophilidae</taxon>
        <taxon>Drosophila</taxon>
        <taxon>Sophophora</taxon>
    </lineage>
</organism>
<dbReference type="Gene3D" id="4.10.1000.10">
    <property type="entry name" value="Zinc finger, CCCH-type"/>
    <property type="match status" value="1"/>
</dbReference>
<protein>
    <submittedName>
        <fullName evidence="8 9">Histone H3.v1 isoform X1</fullName>
    </submittedName>
</protein>
<dbReference type="InterPro" id="IPR052647">
    <property type="entry name" value="Zinc_finger_CCCH-type"/>
</dbReference>
<dbReference type="Pfam" id="PF18044">
    <property type="entry name" value="zf-CCCH_4"/>
    <property type="match status" value="1"/>
</dbReference>
<evidence type="ECO:0000313" key="8">
    <source>
        <dbReference type="RefSeq" id="XP_070140362.1"/>
    </source>
</evidence>
<feature type="compositionally biased region" description="Pro residues" evidence="5">
    <location>
        <begin position="462"/>
        <end position="471"/>
    </location>
</feature>
<dbReference type="PROSITE" id="PS50103">
    <property type="entry name" value="ZF_C3H1"/>
    <property type="match status" value="1"/>
</dbReference>
<reference evidence="7 8" key="1">
    <citation type="submission" date="2025-05" db="UniProtKB">
        <authorList>
            <consortium name="RefSeq"/>
        </authorList>
    </citation>
    <scope>NUCLEOTIDE SEQUENCE [LARGE SCALE GENOMIC DNA]</scope>
    <source>
        <strain evidence="7 8">14028-0561.14</strain>
        <tissue evidence="8 9">Whole fly</tissue>
    </source>
</reference>
<keyword evidence="1 4" id="KW-0479">Metal-binding</keyword>
<gene>
    <name evidence="8 9" type="primary">LOC108081850</name>
</gene>
<evidence type="ECO:0000259" key="6">
    <source>
        <dbReference type="PROSITE" id="PS50103"/>
    </source>
</evidence>
<proteinExistence type="predicted"/>
<dbReference type="SUPFAM" id="SSF90229">
    <property type="entry name" value="CCCH zinc finger"/>
    <property type="match status" value="1"/>
</dbReference>
<dbReference type="InterPro" id="IPR000571">
    <property type="entry name" value="Znf_CCCH"/>
</dbReference>
<keyword evidence="7" id="KW-1185">Reference proteome</keyword>
<feature type="domain" description="C3H1-type" evidence="6">
    <location>
        <begin position="270"/>
        <end position="297"/>
    </location>
</feature>
<dbReference type="PANTHER" id="PTHR46582">
    <property type="entry name" value="ZINC FINGER CCCH DOMAIN-CONTAINING PROTEIN 18"/>
    <property type="match status" value="1"/>
</dbReference>
<evidence type="ECO:0000256" key="1">
    <source>
        <dbReference type="ARBA" id="ARBA00022723"/>
    </source>
</evidence>
<sequence length="634" mass="71689">MSEPENNDSLISNVASETCYLDLDYSEIDVENELKSCDCSLIGLEGITIYIHIYNFVSCLFIKKIHMSSLMYIFADDSATNISLHVKITKRIEDKETTECLQTCLSESNLPDTANGSTDKEVNCMKAEVVENTETINQNDITISANSSELSINSKLLIKNKTDYSEIKTNYTPSTEEESLKDKDQFKTRAVDSQEKTVYPKTIYNKNMEITKDTVSGAESDNELPVNEKCKLLKSEELSQNKVEQDQIQAAEEAQDLEDGEVSDDNGDSPLKVPVCRFYVRNGCNWGNNCRFRHPGSNKKGNYVMFENKVLPVVNNPLPRAWTPSIKPAFPFNLSNVNTDCYYPQDQPDVSKRAPLVPTPSFKEILLTHKNNQKLGDLHRSVPSPDKPKQIRWKSRLSSGSPCSTNVQWSPAKIRSPSISPPRYANQVHLEVRSTLSSKPSTKRYRLPSPPRTSTTRIRGPRTPPCSPPVRPSAKIQTAPKRQRLYTYLSSSTDSSCTSTSESSEESLSSSDSDKEYWSRSSRRINQTKPFRAPAKSSTRPSIECTPRPSRRQETSDINRASRHTSKSKSRKPSSRTIKKSSPERDPERVPTRASRKPICERNISCPGRREYLLMKLLQVEEQIAKKKKKMNIK</sequence>
<evidence type="ECO:0000256" key="3">
    <source>
        <dbReference type="ARBA" id="ARBA00022833"/>
    </source>
</evidence>
<feature type="zinc finger region" description="C3H1-type" evidence="4">
    <location>
        <begin position="270"/>
        <end position="297"/>
    </location>
</feature>
<dbReference type="PANTHER" id="PTHR46582:SF1">
    <property type="entry name" value="ZINC FINGER CCCH DOMAIN-CONTAINING PROTEIN 18"/>
    <property type="match status" value="1"/>
</dbReference>
<evidence type="ECO:0000256" key="4">
    <source>
        <dbReference type="PROSITE-ProRule" id="PRU00723"/>
    </source>
</evidence>
<evidence type="ECO:0000313" key="9">
    <source>
        <dbReference type="RefSeq" id="XP_070140363.1"/>
    </source>
</evidence>
<feature type="region of interest" description="Disordered" evidence="5">
    <location>
        <begin position="373"/>
        <end position="422"/>
    </location>
</feature>
<dbReference type="RefSeq" id="XP_070140362.1">
    <property type="nucleotide sequence ID" value="XM_070284261.1"/>
</dbReference>
<dbReference type="Proteomes" id="UP001652661">
    <property type="component" value="Chromosome 2R"/>
</dbReference>
<evidence type="ECO:0000256" key="5">
    <source>
        <dbReference type="SAM" id="MobiDB-lite"/>
    </source>
</evidence>